<dbReference type="EC" id="2.3.2.27" evidence="2"/>
<protein>
    <recommendedName>
        <fullName evidence="2">RING-type E3 ubiquitin transferase</fullName>
        <ecNumber evidence="2">2.3.2.27</ecNumber>
    </recommendedName>
</protein>
<keyword evidence="5 8" id="KW-0863">Zinc-finger</keyword>
<dbReference type="AlphaFoldDB" id="A0AAE1MYC3"/>
<evidence type="ECO:0000259" key="10">
    <source>
        <dbReference type="PROSITE" id="PS50089"/>
    </source>
</evidence>
<keyword evidence="4" id="KW-0479">Metal-binding</keyword>
<dbReference type="PANTHER" id="PTHR15710:SF45">
    <property type="entry name" value="RING-TYPE DOMAIN-CONTAINING PROTEIN"/>
    <property type="match status" value="1"/>
</dbReference>
<evidence type="ECO:0000256" key="6">
    <source>
        <dbReference type="ARBA" id="ARBA00022786"/>
    </source>
</evidence>
<keyword evidence="6" id="KW-0833">Ubl conjugation pathway</keyword>
<dbReference type="PANTHER" id="PTHR15710">
    <property type="entry name" value="E3 UBIQUITIN-PROTEIN LIGASE PRAJA"/>
    <property type="match status" value="1"/>
</dbReference>
<dbReference type="PROSITE" id="PS50089">
    <property type="entry name" value="ZF_RING_2"/>
    <property type="match status" value="1"/>
</dbReference>
<keyword evidence="3" id="KW-0808">Transferase</keyword>
<keyword evidence="7" id="KW-0862">Zinc</keyword>
<dbReference type="GO" id="GO:0016567">
    <property type="term" value="P:protein ubiquitination"/>
    <property type="evidence" value="ECO:0007669"/>
    <property type="project" value="TreeGrafter"/>
</dbReference>
<feature type="compositionally biased region" description="Acidic residues" evidence="9">
    <location>
        <begin position="197"/>
        <end position="212"/>
    </location>
</feature>
<reference evidence="11" key="1">
    <citation type="submission" date="2023-10" db="EMBL/GenBank/DDBJ databases">
        <title>Chromosome-level genome of the transformable northern wattle, Acacia crassicarpa.</title>
        <authorList>
            <person name="Massaro I."/>
            <person name="Sinha N.R."/>
            <person name="Poethig S."/>
            <person name="Leichty A.R."/>
        </authorList>
    </citation>
    <scope>NUCLEOTIDE SEQUENCE</scope>
    <source>
        <strain evidence="11">Acra3RX</strain>
        <tissue evidence="11">Leaf</tissue>
    </source>
</reference>
<accession>A0AAE1MYC3</accession>
<proteinExistence type="predicted"/>
<dbReference type="SMART" id="SM00184">
    <property type="entry name" value="RING"/>
    <property type="match status" value="1"/>
</dbReference>
<dbReference type="InterPro" id="IPR013083">
    <property type="entry name" value="Znf_RING/FYVE/PHD"/>
</dbReference>
<dbReference type="GO" id="GO:0005737">
    <property type="term" value="C:cytoplasm"/>
    <property type="evidence" value="ECO:0007669"/>
    <property type="project" value="TreeGrafter"/>
</dbReference>
<evidence type="ECO:0000313" key="11">
    <source>
        <dbReference type="EMBL" id="KAK4279386.1"/>
    </source>
</evidence>
<evidence type="ECO:0000256" key="1">
    <source>
        <dbReference type="ARBA" id="ARBA00000900"/>
    </source>
</evidence>
<evidence type="ECO:0000256" key="7">
    <source>
        <dbReference type="ARBA" id="ARBA00022833"/>
    </source>
</evidence>
<organism evidence="11 12">
    <name type="scientific">Acacia crassicarpa</name>
    <name type="common">northern wattle</name>
    <dbReference type="NCBI Taxonomy" id="499986"/>
    <lineage>
        <taxon>Eukaryota</taxon>
        <taxon>Viridiplantae</taxon>
        <taxon>Streptophyta</taxon>
        <taxon>Embryophyta</taxon>
        <taxon>Tracheophyta</taxon>
        <taxon>Spermatophyta</taxon>
        <taxon>Magnoliopsida</taxon>
        <taxon>eudicotyledons</taxon>
        <taxon>Gunneridae</taxon>
        <taxon>Pentapetalae</taxon>
        <taxon>rosids</taxon>
        <taxon>fabids</taxon>
        <taxon>Fabales</taxon>
        <taxon>Fabaceae</taxon>
        <taxon>Caesalpinioideae</taxon>
        <taxon>mimosoid clade</taxon>
        <taxon>Acacieae</taxon>
        <taxon>Acacia</taxon>
    </lineage>
</organism>
<evidence type="ECO:0000256" key="3">
    <source>
        <dbReference type="ARBA" id="ARBA00022679"/>
    </source>
</evidence>
<dbReference type="GO" id="GO:0008270">
    <property type="term" value="F:zinc ion binding"/>
    <property type="evidence" value="ECO:0007669"/>
    <property type="project" value="UniProtKB-KW"/>
</dbReference>
<comment type="caution">
    <text evidence="11">The sequence shown here is derived from an EMBL/GenBank/DDBJ whole genome shotgun (WGS) entry which is preliminary data.</text>
</comment>
<feature type="region of interest" description="Disordered" evidence="9">
    <location>
        <begin position="1"/>
        <end position="23"/>
    </location>
</feature>
<sequence>MSSDSDAPFPNSSSSTPLQLDDPQMRRLSMLLPLLLSLEPHRQTTPQFDTATHHDRIRIIVVDPSAGAMIVIEGSGDLQSVLQGLSGKSGVLPASKDSIQAMPRVVVTDEGTDCSICLETYEVGGEAREMPCKHKFHSGCIEKWLGLHGSCPICRYAMPKEEENTSIAVSEGEHDDGERRESGEGLVSVSVWVRSLDEEEDDEDDDPMEVDSEADHGSGGGNNESREGANNESREGNSAGNEDLWMMDQEAQDMEF</sequence>
<feature type="compositionally biased region" description="Basic and acidic residues" evidence="9">
    <location>
        <begin position="224"/>
        <end position="235"/>
    </location>
</feature>
<evidence type="ECO:0000313" key="12">
    <source>
        <dbReference type="Proteomes" id="UP001293593"/>
    </source>
</evidence>
<dbReference type="EMBL" id="JAWXYG010000002">
    <property type="protein sequence ID" value="KAK4279386.1"/>
    <property type="molecule type" value="Genomic_DNA"/>
</dbReference>
<dbReference type="Proteomes" id="UP001293593">
    <property type="component" value="Unassembled WGS sequence"/>
</dbReference>
<dbReference type="Pfam" id="PF13639">
    <property type="entry name" value="zf-RING_2"/>
    <property type="match status" value="1"/>
</dbReference>
<keyword evidence="12" id="KW-1185">Reference proteome</keyword>
<dbReference type="FunFam" id="3.30.40.10:FF:000127">
    <property type="entry name" value="E3 ubiquitin-protein ligase RNF181"/>
    <property type="match status" value="1"/>
</dbReference>
<feature type="region of interest" description="Disordered" evidence="9">
    <location>
        <begin position="165"/>
        <end position="256"/>
    </location>
</feature>
<evidence type="ECO:0000256" key="5">
    <source>
        <dbReference type="ARBA" id="ARBA00022771"/>
    </source>
</evidence>
<feature type="domain" description="RING-type" evidence="10">
    <location>
        <begin position="114"/>
        <end position="155"/>
    </location>
</feature>
<dbReference type="GO" id="GO:0061630">
    <property type="term" value="F:ubiquitin protein ligase activity"/>
    <property type="evidence" value="ECO:0007669"/>
    <property type="project" value="UniProtKB-EC"/>
</dbReference>
<evidence type="ECO:0000256" key="9">
    <source>
        <dbReference type="SAM" id="MobiDB-lite"/>
    </source>
</evidence>
<name>A0AAE1MYC3_9FABA</name>
<evidence type="ECO:0000256" key="2">
    <source>
        <dbReference type="ARBA" id="ARBA00012483"/>
    </source>
</evidence>
<evidence type="ECO:0000256" key="4">
    <source>
        <dbReference type="ARBA" id="ARBA00022723"/>
    </source>
</evidence>
<evidence type="ECO:0000256" key="8">
    <source>
        <dbReference type="PROSITE-ProRule" id="PRU00175"/>
    </source>
</evidence>
<feature type="compositionally biased region" description="Polar residues" evidence="9">
    <location>
        <begin position="1"/>
        <end position="18"/>
    </location>
</feature>
<gene>
    <name evidence="11" type="ORF">QN277_011174</name>
</gene>
<dbReference type="Gene3D" id="3.30.40.10">
    <property type="entry name" value="Zinc/RING finger domain, C3HC4 (zinc finger)"/>
    <property type="match status" value="1"/>
</dbReference>
<dbReference type="SUPFAM" id="SSF57850">
    <property type="entry name" value="RING/U-box"/>
    <property type="match status" value="1"/>
</dbReference>
<comment type="catalytic activity">
    <reaction evidence="1">
        <text>S-ubiquitinyl-[E2 ubiquitin-conjugating enzyme]-L-cysteine + [acceptor protein]-L-lysine = [E2 ubiquitin-conjugating enzyme]-L-cysteine + N(6)-ubiquitinyl-[acceptor protein]-L-lysine.</text>
        <dbReference type="EC" id="2.3.2.27"/>
    </reaction>
</comment>
<dbReference type="InterPro" id="IPR001841">
    <property type="entry name" value="Znf_RING"/>
</dbReference>